<dbReference type="Proteomes" id="UP001153954">
    <property type="component" value="Unassembled WGS sequence"/>
</dbReference>
<evidence type="ECO:0000256" key="8">
    <source>
        <dbReference type="ARBA" id="ARBA00023098"/>
    </source>
</evidence>
<feature type="transmembrane region" description="Helical" evidence="12">
    <location>
        <begin position="43"/>
        <end position="61"/>
    </location>
</feature>
<evidence type="ECO:0000256" key="1">
    <source>
        <dbReference type="ARBA" id="ARBA00004141"/>
    </source>
</evidence>
<dbReference type="PANTHER" id="PTHR11351">
    <property type="entry name" value="ACYL-COA DESATURASE"/>
    <property type="match status" value="1"/>
</dbReference>
<evidence type="ECO:0000256" key="7">
    <source>
        <dbReference type="ARBA" id="ARBA00023002"/>
    </source>
</evidence>
<evidence type="ECO:0000256" key="12">
    <source>
        <dbReference type="SAM" id="Phobius"/>
    </source>
</evidence>
<keyword evidence="7 11" id="KW-0560">Oxidoreductase</keyword>
<evidence type="ECO:0000256" key="4">
    <source>
        <dbReference type="ARBA" id="ARBA00022692"/>
    </source>
</evidence>
<evidence type="ECO:0000256" key="2">
    <source>
        <dbReference type="ARBA" id="ARBA00009295"/>
    </source>
</evidence>
<keyword evidence="3 11" id="KW-0444">Lipid biosynthesis</keyword>
<sequence>MRPQGPQMPESWDLYETDLNKDATPIVQTSADERKWKIVWRNVILVTLLHTGAVYGAYLFLTKAMWATRLFAVFLYLCSGLGITAGAHRLWAHKAYKAKLPLRILLIAFNTIAFQDKIAIGL</sequence>
<comment type="domain">
    <text evidence="11">The histidine box domains are involved in binding the catalytic metal ions.</text>
</comment>
<keyword evidence="9 12" id="KW-0472">Membrane</keyword>
<keyword evidence="8" id="KW-0443">Lipid metabolism</keyword>
<evidence type="ECO:0000256" key="3">
    <source>
        <dbReference type="ARBA" id="ARBA00022516"/>
    </source>
</evidence>
<feature type="transmembrane region" description="Helical" evidence="12">
    <location>
        <begin position="67"/>
        <end position="88"/>
    </location>
</feature>
<dbReference type="GO" id="GO:0005789">
    <property type="term" value="C:endoplasmic reticulum membrane"/>
    <property type="evidence" value="ECO:0007669"/>
    <property type="project" value="TreeGrafter"/>
</dbReference>
<proteinExistence type="inferred from homology"/>
<keyword evidence="14" id="KW-1185">Reference proteome</keyword>
<dbReference type="AlphaFoldDB" id="A0AAU9VDB6"/>
<keyword evidence="6 12" id="KW-1133">Transmembrane helix</keyword>
<name>A0AAU9VDB6_EUPED</name>
<evidence type="ECO:0000256" key="9">
    <source>
        <dbReference type="ARBA" id="ARBA00023136"/>
    </source>
</evidence>
<dbReference type="PANTHER" id="PTHR11351:SF31">
    <property type="entry name" value="DESATURASE 1, ISOFORM A-RELATED"/>
    <property type="match status" value="1"/>
</dbReference>
<gene>
    <name evidence="13" type="ORF">EEDITHA_LOCUS22143</name>
</gene>
<evidence type="ECO:0000313" key="13">
    <source>
        <dbReference type="EMBL" id="CAH2108184.1"/>
    </source>
</evidence>
<evidence type="ECO:0000256" key="6">
    <source>
        <dbReference type="ARBA" id="ARBA00022989"/>
    </source>
</evidence>
<reference evidence="13" key="1">
    <citation type="submission" date="2022-03" db="EMBL/GenBank/DDBJ databases">
        <authorList>
            <person name="Tunstrom K."/>
        </authorList>
    </citation>
    <scope>NUCLEOTIDE SEQUENCE</scope>
</reference>
<evidence type="ECO:0000256" key="11">
    <source>
        <dbReference type="RuleBase" id="RU000581"/>
    </source>
</evidence>
<organism evidence="13 14">
    <name type="scientific">Euphydryas editha</name>
    <name type="common">Edith's checkerspot</name>
    <dbReference type="NCBI Taxonomy" id="104508"/>
    <lineage>
        <taxon>Eukaryota</taxon>
        <taxon>Metazoa</taxon>
        <taxon>Ecdysozoa</taxon>
        <taxon>Arthropoda</taxon>
        <taxon>Hexapoda</taxon>
        <taxon>Insecta</taxon>
        <taxon>Pterygota</taxon>
        <taxon>Neoptera</taxon>
        <taxon>Endopterygota</taxon>
        <taxon>Lepidoptera</taxon>
        <taxon>Glossata</taxon>
        <taxon>Ditrysia</taxon>
        <taxon>Papilionoidea</taxon>
        <taxon>Nymphalidae</taxon>
        <taxon>Nymphalinae</taxon>
        <taxon>Euphydryas</taxon>
    </lineage>
</organism>
<evidence type="ECO:0008006" key="15">
    <source>
        <dbReference type="Google" id="ProtNLM"/>
    </source>
</evidence>
<protein>
    <recommendedName>
        <fullName evidence="15">Stearoyl-CoA desaturase</fullName>
    </recommendedName>
</protein>
<dbReference type="InterPro" id="IPR015876">
    <property type="entry name" value="Acyl-CoA_DS"/>
</dbReference>
<comment type="similarity">
    <text evidence="2 11">Belongs to the fatty acid desaturase type 1 family.</text>
</comment>
<dbReference type="PRINTS" id="PR00075">
    <property type="entry name" value="FACDDSATRASE"/>
</dbReference>
<evidence type="ECO:0000256" key="5">
    <source>
        <dbReference type="ARBA" id="ARBA00022832"/>
    </source>
</evidence>
<keyword evidence="5" id="KW-0276">Fatty acid metabolism</keyword>
<dbReference type="GO" id="GO:0006636">
    <property type="term" value="P:unsaturated fatty acid biosynthetic process"/>
    <property type="evidence" value="ECO:0007669"/>
    <property type="project" value="TreeGrafter"/>
</dbReference>
<dbReference type="EMBL" id="CAKOGL010000031">
    <property type="protein sequence ID" value="CAH2108184.1"/>
    <property type="molecule type" value="Genomic_DNA"/>
</dbReference>
<accession>A0AAU9VDB6</accession>
<evidence type="ECO:0000256" key="10">
    <source>
        <dbReference type="ARBA" id="ARBA00023160"/>
    </source>
</evidence>
<comment type="cofactor">
    <cofactor evidence="11">
        <name>Fe(2+)</name>
        <dbReference type="ChEBI" id="CHEBI:29033"/>
    </cofactor>
</comment>
<dbReference type="GO" id="GO:0005506">
    <property type="term" value="F:iron ion binding"/>
    <property type="evidence" value="ECO:0007669"/>
    <property type="project" value="TreeGrafter"/>
</dbReference>
<dbReference type="GO" id="GO:0004768">
    <property type="term" value="F:stearoyl-CoA 9-desaturase activity"/>
    <property type="evidence" value="ECO:0007669"/>
    <property type="project" value="TreeGrafter"/>
</dbReference>
<evidence type="ECO:0000313" key="14">
    <source>
        <dbReference type="Proteomes" id="UP001153954"/>
    </source>
</evidence>
<comment type="subcellular location">
    <subcellularLocation>
        <location evidence="1">Membrane</location>
        <topology evidence="1">Multi-pass membrane protein</topology>
    </subcellularLocation>
</comment>
<keyword evidence="4 11" id="KW-0812">Transmembrane</keyword>
<keyword evidence="10 11" id="KW-0275">Fatty acid biosynthesis</keyword>
<comment type="caution">
    <text evidence="13">The sequence shown here is derived from an EMBL/GenBank/DDBJ whole genome shotgun (WGS) entry which is preliminary data.</text>
</comment>